<dbReference type="InterPro" id="IPR015897">
    <property type="entry name" value="CHK_kinase-like"/>
</dbReference>
<dbReference type="SMART" id="SM00587">
    <property type="entry name" value="CHK"/>
    <property type="match status" value="1"/>
</dbReference>
<evidence type="ECO:0000256" key="1">
    <source>
        <dbReference type="SAM" id="Phobius"/>
    </source>
</evidence>
<dbReference type="SUPFAM" id="SSF56112">
    <property type="entry name" value="Protein kinase-like (PK-like)"/>
    <property type="match status" value="1"/>
</dbReference>
<evidence type="ECO:0000313" key="3">
    <source>
        <dbReference type="EMBL" id="KHJ92858.1"/>
    </source>
</evidence>
<protein>
    <recommendedName>
        <fullName evidence="2">CHK kinase-like domain-containing protein</fullName>
    </recommendedName>
</protein>
<feature type="transmembrane region" description="Helical" evidence="1">
    <location>
        <begin position="94"/>
        <end position="114"/>
    </location>
</feature>
<evidence type="ECO:0000313" key="4">
    <source>
        <dbReference type="Proteomes" id="UP000053660"/>
    </source>
</evidence>
<keyword evidence="1" id="KW-0812">Transmembrane</keyword>
<reference evidence="3 4" key="1">
    <citation type="submission" date="2014-03" db="EMBL/GenBank/DDBJ databases">
        <title>Draft genome of the hookworm Oesophagostomum dentatum.</title>
        <authorList>
            <person name="Mitreva M."/>
        </authorList>
    </citation>
    <scope>NUCLEOTIDE SEQUENCE [LARGE SCALE GENOMIC DNA]</scope>
    <source>
        <strain evidence="3 4">OD-Hann</strain>
    </source>
</reference>
<dbReference type="Proteomes" id="UP000053660">
    <property type="component" value="Unassembled WGS sequence"/>
</dbReference>
<dbReference type="EMBL" id="KN551086">
    <property type="protein sequence ID" value="KHJ92858.1"/>
    <property type="molecule type" value="Genomic_DNA"/>
</dbReference>
<dbReference type="PANTHER" id="PTHR23020:SF8">
    <property type="entry name" value="CHK KINASE-LIKE DOMAIN-CONTAINING PROTEIN"/>
    <property type="match status" value="1"/>
</dbReference>
<dbReference type="OrthoDB" id="5777157at2759"/>
<keyword evidence="1" id="KW-1133">Transmembrane helix</keyword>
<dbReference type="InterPro" id="IPR052961">
    <property type="entry name" value="Oxido-Kinase-like_Enzymes"/>
</dbReference>
<dbReference type="AlphaFoldDB" id="A0A0B1T5K3"/>
<organism evidence="3 4">
    <name type="scientific">Oesophagostomum dentatum</name>
    <name type="common">Nodular worm</name>
    <dbReference type="NCBI Taxonomy" id="61180"/>
    <lineage>
        <taxon>Eukaryota</taxon>
        <taxon>Metazoa</taxon>
        <taxon>Ecdysozoa</taxon>
        <taxon>Nematoda</taxon>
        <taxon>Chromadorea</taxon>
        <taxon>Rhabditida</taxon>
        <taxon>Rhabditina</taxon>
        <taxon>Rhabditomorpha</taxon>
        <taxon>Strongyloidea</taxon>
        <taxon>Strongylidae</taxon>
        <taxon>Oesophagostomum</taxon>
    </lineage>
</organism>
<sequence>MRLVLCHGDLWSTNMIWRKAGGGIELAAIVDFQTSHFGCPATDIVRLLNASLSAKDRRENWEYLLETFYSYLKEEVGGGEMPYTLGQLKKAYQLYFPLGGFLIVPMIGPLFQLANNSEDAEYKEKVKPQRSLLQ</sequence>
<dbReference type="PANTHER" id="PTHR23020">
    <property type="entry name" value="UNCHARACTERIZED NUCLEAR HORMONE RECEPTOR-RELATED"/>
    <property type="match status" value="1"/>
</dbReference>
<gene>
    <name evidence="3" type="ORF">OESDEN_07244</name>
</gene>
<keyword evidence="1" id="KW-0472">Membrane</keyword>
<dbReference type="Gene3D" id="3.90.1200.10">
    <property type="match status" value="1"/>
</dbReference>
<dbReference type="InterPro" id="IPR011009">
    <property type="entry name" value="Kinase-like_dom_sf"/>
</dbReference>
<name>A0A0B1T5K3_OESDE</name>
<keyword evidence="4" id="KW-1185">Reference proteome</keyword>
<proteinExistence type="predicted"/>
<dbReference type="InterPro" id="IPR012877">
    <property type="entry name" value="Dhs-27"/>
</dbReference>
<dbReference type="Pfam" id="PF07914">
    <property type="entry name" value="DUF1679"/>
    <property type="match status" value="1"/>
</dbReference>
<feature type="domain" description="CHK kinase-like" evidence="2">
    <location>
        <begin position="1"/>
        <end position="78"/>
    </location>
</feature>
<accession>A0A0B1T5K3</accession>
<evidence type="ECO:0000259" key="2">
    <source>
        <dbReference type="SMART" id="SM00587"/>
    </source>
</evidence>